<name>A0ABQ4N5Y2_9BACL</name>
<gene>
    <name evidence="2" type="ORF">PACILC2_21910</name>
</gene>
<proteinExistence type="predicted"/>
<comment type="caution">
    <text evidence="2">The sequence shown here is derived from an EMBL/GenBank/DDBJ whole genome shotgun (WGS) entry which is preliminary data.</text>
</comment>
<dbReference type="Gene3D" id="3.90.176.10">
    <property type="entry name" value="Toxin ADP-ribosyltransferase, Chain A, domain 1"/>
    <property type="match status" value="1"/>
</dbReference>
<accession>A0ABQ4N5Y2</accession>
<dbReference type="EMBL" id="BOVJ01000067">
    <property type="protein sequence ID" value="GIQ63623.1"/>
    <property type="molecule type" value="Genomic_DNA"/>
</dbReference>
<evidence type="ECO:0000313" key="3">
    <source>
        <dbReference type="Proteomes" id="UP000680304"/>
    </source>
</evidence>
<reference evidence="2 3" key="1">
    <citation type="submission" date="2021-04" db="EMBL/GenBank/DDBJ databases">
        <title>Draft genome sequence of Paenibacillus cisolokensis, LC2-13A.</title>
        <authorList>
            <person name="Uke A."/>
            <person name="Chhe C."/>
            <person name="Baramee S."/>
            <person name="Kosugi A."/>
        </authorList>
    </citation>
    <scope>NUCLEOTIDE SEQUENCE [LARGE SCALE GENOMIC DNA]</scope>
    <source>
        <strain evidence="2 3">LC2-13A</strain>
    </source>
</reference>
<dbReference type="SUPFAM" id="SSF56399">
    <property type="entry name" value="ADP-ribosylation"/>
    <property type="match status" value="1"/>
</dbReference>
<feature type="domain" description="ADP ribosyltransferase" evidence="1">
    <location>
        <begin position="9"/>
        <end position="114"/>
    </location>
</feature>
<evidence type="ECO:0000313" key="2">
    <source>
        <dbReference type="EMBL" id="GIQ63623.1"/>
    </source>
</evidence>
<keyword evidence="3" id="KW-1185">Reference proteome</keyword>
<dbReference type="Pfam" id="PF03496">
    <property type="entry name" value="ADPrib_exo_Tox"/>
    <property type="match status" value="1"/>
</dbReference>
<organism evidence="2 3">
    <name type="scientific">Paenibacillus cisolokensis</name>
    <dbReference type="NCBI Taxonomy" id="1658519"/>
    <lineage>
        <taxon>Bacteria</taxon>
        <taxon>Bacillati</taxon>
        <taxon>Bacillota</taxon>
        <taxon>Bacilli</taxon>
        <taxon>Bacillales</taxon>
        <taxon>Paenibacillaceae</taxon>
        <taxon>Paenibacillus</taxon>
    </lineage>
</organism>
<evidence type="ECO:0000259" key="1">
    <source>
        <dbReference type="Pfam" id="PF03496"/>
    </source>
</evidence>
<dbReference type="Proteomes" id="UP000680304">
    <property type="component" value="Unassembled WGS sequence"/>
</dbReference>
<protein>
    <recommendedName>
        <fullName evidence="1">ADP ribosyltransferase domain-containing protein</fullName>
    </recommendedName>
</protein>
<sequence length="130" mass="14385">MRDFNPTDEIIEFTEKVAGALSKFSLAESIVVWRGLEVNIFGTDDPKQLIGSEYDDPGFFSTSLLRETAFKGQVLMIVHLPAGSAGAPITYMSQIPGENEFLLPPGVHYVILDAWKEKDILIVVVEVVDE</sequence>
<dbReference type="InterPro" id="IPR003540">
    <property type="entry name" value="ADP-ribosyltransferase"/>
</dbReference>
<dbReference type="PROSITE" id="PS51996">
    <property type="entry name" value="TR_MART"/>
    <property type="match status" value="1"/>
</dbReference>